<keyword evidence="8" id="KW-1185">Reference proteome</keyword>
<reference evidence="7 8" key="1">
    <citation type="submission" date="2021-09" db="EMBL/GenBank/DDBJ databases">
        <title>Genomic insights and catalytic innovation underlie evolution of tropane alkaloids biosynthesis.</title>
        <authorList>
            <person name="Wang Y.-J."/>
            <person name="Tian T."/>
            <person name="Huang J.-P."/>
            <person name="Huang S.-X."/>
        </authorList>
    </citation>
    <scope>NUCLEOTIDE SEQUENCE [LARGE SCALE GENOMIC DNA]</scope>
    <source>
        <strain evidence="7">KIB-2018</strain>
        <tissue evidence="7">Leaf</tissue>
    </source>
</reference>
<keyword evidence="5 6" id="KW-0472">Membrane</keyword>
<dbReference type="Proteomes" id="UP001159364">
    <property type="component" value="Linkage Group LG03"/>
</dbReference>
<sequence length="274" mass="29770">MSARQKKCNRQVFVGIVSSQTHNVFVCGRWKNGKCGHNLQRLVVNGSQAKKKKSENGKRKKVGGVKAVPFILATEVCDRSSNVGFHANLISYLTIKLQLPLVKASNIVSNFDGTASLMTMVGALVADSFAGRYWTIVISCIIYELGLISLTTSAAIKSLNPPGCQNLVNCKEASGFQLGILYLCLLLIAIGLGGARPCVLSFAADQISMGKKSAESRSWNFFSWYYFALGVARLSALNIVVYIQDNISWVCGSSNTNSGHRSCVYLVCRCFSTL</sequence>
<keyword evidence="3 6" id="KW-0812">Transmembrane</keyword>
<comment type="subcellular location">
    <subcellularLocation>
        <location evidence="1">Membrane</location>
        <topology evidence="1">Multi-pass membrane protein</topology>
    </subcellularLocation>
</comment>
<comment type="similarity">
    <text evidence="2">Belongs to the major facilitator superfamily. Proton-dependent oligopeptide transporter (POT/PTR) (TC 2.A.17) family.</text>
</comment>
<evidence type="ECO:0000256" key="6">
    <source>
        <dbReference type="SAM" id="Phobius"/>
    </source>
</evidence>
<proteinExistence type="inferred from homology"/>
<name>A0AAV8TTQ6_9ROSI</name>
<dbReference type="EMBL" id="JAIWQS010000003">
    <property type="protein sequence ID" value="KAJ8770377.1"/>
    <property type="molecule type" value="Genomic_DNA"/>
</dbReference>
<evidence type="ECO:0000256" key="1">
    <source>
        <dbReference type="ARBA" id="ARBA00004141"/>
    </source>
</evidence>
<evidence type="ECO:0000256" key="3">
    <source>
        <dbReference type="ARBA" id="ARBA00022692"/>
    </source>
</evidence>
<dbReference type="AlphaFoldDB" id="A0AAV8TTQ6"/>
<gene>
    <name evidence="7" type="ORF">K2173_014990</name>
</gene>
<dbReference type="GO" id="GO:0022857">
    <property type="term" value="F:transmembrane transporter activity"/>
    <property type="evidence" value="ECO:0007669"/>
    <property type="project" value="InterPro"/>
</dbReference>
<dbReference type="SUPFAM" id="SSF103473">
    <property type="entry name" value="MFS general substrate transporter"/>
    <property type="match status" value="1"/>
</dbReference>
<accession>A0AAV8TTQ6</accession>
<dbReference type="PANTHER" id="PTHR11654">
    <property type="entry name" value="OLIGOPEPTIDE TRANSPORTER-RELATED"/>
    <property type="match status" value="1"/>
</dbReference>
<feature type="transmembrane region" description="Helical" evidence="6">
    <location>
        <begin position="224"/>
        <end position="243"/>
    </location>
</feature>
<dbReference type="Pfam" id="PF00854">
    <property type="entry name" value="PTR2"/>
    <property type="match status" value="1"/>
</dbReference>
<keyword evidence="4 6" id="KW-1133">Transmembrane helix</keyword>
<evidence type="ECO:0000313" key="7">
    <source>
        <dbReference type="EMBL" id="KAJ8770377.1"/>
    </source>
</evidence>
<feature type="transmembrane region" description="Helical" evidence="6">
    <location>
        <begin position="133"/>
        <end position="156"/>
    </location>
</feature>
<protein>
    <submittedName>
        <fullName evidence="7">Uncharacterized protein</fullName>
    </submittedName>
</protein>
<comment type="caution">
    <text evidence="7">The sequence shown here is derived from an EMBL/GenBank/DDBJ whole genome shotgun (WGS) entry which is preliminary data.</text>
</comment>
<evidence type="ECO:0000313" key="8">
    <source>
        <dbReference type="Proteomes" id="UP001159364"/>
    </source>
</evidence>
<feature type="transmembrane region" description="Helical" evidence="6">
    <location>
        <begin position="176"/>
        <end position="203"/>
    </location>
</feature>
<dbReference type="Gene3D" id="1.20.1250.20">
    <property type="entry name" value="MFS general substrate transporter like domains"/>
    <property type="match status" value="1"/>
</dbReference>
<dbReference type="InterPro" id="IPR000109">
    <property type="entry name" value="POT_fam"/>
</dbReference>
<organism evidence="7 8">
    <name type="scientific">Erythroxylum novogranatense</name>
    <dbReference type="NCBI Taxonomy" id="1862640"/>
    <lineage>
        <taxon>Eukaryota</taxon>
        <taxon>Viridiplantae</taxon>
        <taxon>Streptophyta</taxon>
        <taxon>Embryophyta</taxon>
        <taxon>Tracheophyta</taxon>
        <taxon>Spermatophyta</taxon>
        <taxon>Magnoliopsida</taxon>
        <taxon>eudicotyledons</taxon>
        <taxon>Gunneridae</taxon>
        <taxon>Pentapetalae</taxon>
        <taxon>rosids</taxon>
        <taxon>fabids</taxon>
        <taxon>Malpighiales</taxon>
        <taxon>Erythroxylaceae</taxon>
        <taxon>Erythroxylum</taxon>
    </lineage>
</organism>
<dbReference type="InterPro" id="IPR036259">
    <property type="entry name" value="MFS_trans_sf"/>
</dbReference>
<dbReference type="GO" id="GO:0016020">
    <property type="term" value="C:membrane"/>
    <property type="evidence" value="ECO:0007669"/>
    <property type="project" value="UniProtKB-SubCell"/>
</dbReference>
<evidence type="ECO:0000256" key="2">
    <source>
        <dbReference type="ARBA" id="ARBA00005982"/>
    </source>
</evidence>
<evidence type="ECO:0000256" key="4">
    <source>
        <dbReference type="ARBA" id="ARBA00022989"/>
    </source>
</evidence>
<evidence type="ECO:0000256" key="5">
    <source>
        <dbReference type="ARBA" id="ARBA00023136"/>
    </source>
</evidence>